<gene>
    <name evidence="1" type="ORF">CINTURNW_2633</name>
</gene>
<dbReference type="EMBL" id="APJA01000012">
    <property type="protein sequence ID" value="ERK31192.1"/>
    <property type="molecule type" value="Genomic_DNA"/>
</dbReference>
<dbReference type="HOGENOM" id="CLU_1529997_0_0_9"/>
<dbReference type="Proteomes" id="UP000016721">
    <property type="component" value="Unassembled WGS sequence"/>
</dbReference>
<organism evidence="1 2">
    <name type="scientific">Clostridium intestinale URNW</name>
    <dbReference type="NCBI Taxonomy" id="1294142"/>
    <lineage>
        <taxon>Bacteria</taxon>
        <taxon>Bacillati</taxon>
        <taxon>Bacillota</taxon>
        <taxon>Clostridia</taxon>
        <taxon>Eubacteriales</taxon>
        <taxon>Clostridiaceae</taxon>
        <taxon>Clostridium</taxon>
    </lineage>
</organism>
<keyword evidence="2" id="KW-1185">Reference proteome</keyword>
<proteinExistence type="predicted"/>
<dbReference type="AlphaFoldDB" id="U2N6Q2"/>
<protein>
    <submittedName>
        <fullName evidence="1">Uncharacterized protein</fullName>
    </submittedName>
</protein>
<evidence type="ECO:0000313" key="1">
    <source>
        <dbReference type="EMBL" id="ERK31192.1"/>
    </source>
</evidence>
<dbReference type="PATRIC" id="fig|1294142.3.peg.2724"/>
<evidence type="ECO:0000313" key="2">
    <source>
        <dbReference type="Proteomes" id="UP000016721"/>
    </source>
</evidence>
<sequence length="175" mass="20323">MMKKYKKLLTRLSVFLVICIGIKSLFFRDIQTINKTYHGYYIDNVTKENLGECNIEIMGIRRKSIVLFDEPLSYTNSLYVPLYNGIITIDGSNYVFNGIPGIKDGWIISEDSVTLLVKNSIKKSNRYGVSIYNDFNELYFSTSEEYNKELVWASTKKLDNFNDILDNLPIYYGKK</sequence>
<reference evidence="1 2" key="1">
    <citation type="journal article" date="2013" name="Genome Announc.">
        <title>Draft Genome Sequence of the Hydrogen- and Ethanol-Producing Bacterium Clostridium intestinale Strain URNW.</title>
        <authorList>
            <person name="Lal S."/>
            <person name="Ramachandran U."/>
            <person name="Zhang X."/>
            <person name="Sparling R."/>
            <person name="Levin D.B."/>
        </authorList>
    </citation>
    <scope>NUCLEOTIDE SEQUENCE [LARGE SCALE GENOMIC DNA]</scope>
    <source>
        <strain evidence="1 2">URNW</strain>
    </source>
</reference>
<comment type="caution">
    <text evidence="1">The sequence shown here is derived from an EMBL/GenBank/DDBJ whole genome shotgun (WGS) entry which is preliminary data.</text>
</comment>
<dbReference type="RefSeq" id="WP_021802620.1">
    <property type="nucleotide sequence ID" value="NZ_KI273145.1"/>
</dbReference>
<accession>U2N6Q2</accession>
<name>U2N6Q2_9CLOT</name>